<reference evidence="2 3" key="1">
    <citation type="journal article" date="2021" name="BMC Genomics">
        <title>Datura genome reveals duplications of psychoactive alkaloid biosynthetic genes and high mutation rate following tissue culture.</title>
        <authorList>
            <person name="Rajewski A."/>
            <person name="Carter-House D."/>
            <person name="Stajich J."/>
            <person name="Litt A."/>
        </authorList>
    </citation>
    <scope>NUCLEOTIDE SEQUENCE [LARGE SCALE GENOMIC DNA]</scope>
    <source>
        <strain evidence="2">AR-01</strain>
    </source>
</reference>
<dbReference type="Proteomes" id="UP000823775">
    <property type="component" value="Unassembled WGS sequence"/>
</dbReference>
<proteinExistence type="predicted"/>
<comment type="caution">
    <text evidence="2">The sequence shown here is derived from an EMBL/GenBank/DDBJ whole genome shotgun (WGS) entry which is preliminary data.</text>
</comment>
<evidence type="ECO:0000313" key="2">
    <source>
        <dbReference type="EMBL" id="MCD7473055.1"/>
    </source>
</evidence>
<protein>
    <recommendedName>
        <fullName evidence="1">DUF4283 domain-containing protein</fullName>
    </recommendedName>
</protein>
<sequence>MVGSSKAIRNWAAEEWGVTEGLKITQLSNTQFLFRFVSEDLAVKILNEGRMWFDNNFMHLERKVGDLYGGFVNVICSLHDLPSVRILVRKGGKVPVSIVAEDRVSGYRVWLSIEFRPSILQEDRKGNIESGRRKGGGFGSGRGRRVDLRRCLSGQTQNIDVPAIQRHPRRLDLGRRACDSHGSSLFTMGGQMKEVSGIPPPPADQNCCSGEKNPAGATLCEGCLGRITAAGVSGSSTDLVLAGCGGADAIEATPTQEIAPVLTGKAQLIPSDPEVFCSVEGRVRGSCSNSISDGPIGVGDAMHELQQINNFASGCEGIH</sequence>
<evidence type="ECO:0000313" key="3">
    <source>
        <dbReference type="Proteomes" id="UP000823775"/>
    </source>
</evidence>
<keyword evidence="3" id="KW-1185">Reference proteome</keyword>
<accession>A0ABS8TQG4</accession>
<dbReference type="InterPro" id="IPR025558">
    <property type="entry name" value="DUF4283"/>
</dbReference>
<dbReference type="Pfam" id="PF14111">
    <property type="entry name" value="DUF4283"/>
    <property type="match status" value="1"/>
</dbReference>
<evidence type="ECO:0000259" key="1">
    <source>
        <dbReference type="Pfam" id="PF14111"/>
    </source>
</evidence>
<name>A0ABS8TQG4_DATST</name>
<gene>
    <name evidence="2" type="ORF">HAX54_014637</name>
</gene>
<feature type="domain" description="DUF4283" evidence="1">
    <location>
        <begin position="6"/>
        <end position="62"/>
    </location>
</feature>
<organism evidence="2 3">
    <name type="scientific">Datura stramonium</name>
    <name type="common">Jimsonweed</name>
    <name type="synonym">Common thornapple</name>
    <dbReference type="NCBI Taxonomy" id="4076"/>
    <lineage>
        <taxon>Eukaryota</taxon>
        <taxon>Viridiplantae</taxon>
        <taxon>Streptophyta</taxon>
        <taxon>Embryophyta</taxon>
        <taxon>Tracheophyta</taxon>
        <taxon>Spermatophyta</taxon>
        <taxon>Magnoliopsida</taxon>
        <taxon>eudicotyledons</taxon>
        <taxon>Gunneridae</taxon>
        <taxon>Pentapetalae</taxon>
        <taxon>asterids</taxon>
        <taxon>lamiids</taxon>
        <taxon>Solanales</taxon>
        <taxon>Solanaceae</taxon>
        <taxon>Solanoideae</taxon>
        <taxon>Datureae</taxon>
        <taxon>Datura</taxon>
    </lineage>
</organism>
<dbReference type="EMBL" id="JACEIK010001912">
    <property type="protein sequence ID" value="MCD7473055.1"/>
    <property type="molecule type" value="Genomic_DNA"/>
</dbReference>